<dbReference type="GO" id="GO:0005737">
    <property type="term" value="C:cytoplasm"/>
    <property type="evidence" value="ECO:0007669"/>
    <property type="project" value="TreeGrafter"/>
</dbReference>
<dbReference type="InterPro" id="IPR006549">
    <property type="entry name" value="HAD-SF_hydro_IIIA"/>
</dbReference>
<gene>
    <name evidence="1" type="ORF">SAMN04489746_0352</name>
</gene>
<evidence type="ECO:0000313" key="2">
    <source>
        <dbReference type="Proteomes" id="UP000183687"/>
    </source>
</evidence>
<name>A0AB38A575_9ACTN</name>
<dbReference type="InterPro" id="IPR023214">
    <property type="entry name" value="HAD_sf"/>
</dbReference>
<dbReference type="NCBIfam" id="TIGR01662">
    <property type="entry name" value="HAD-SF-IIIA"/>
    <property type="match status" value="1"/>
</dbReference>
<dbReference type="PANTHER" id="PTHR19288:SF25">
    <property type="entry name" value="PHOSPHATIDYLGLYCEROPHOSPHATASE GEP4, MITOCHONDRIAL"/>
    <property type="match status" value="1"/>
</dbReference>
<accession>A0AB38A575</accession>
<dbReference type="RefSeq" id="WP_002563469.1">
    <property type="nucleotide sequence ID" value="NZ_CALJSN010000006.1"/>
</dbReference>
<dbReference type="SUPFAM" id="SSF56784">
    <property type="entry name" value="HAD-like"/>
    <property type="match status" value="1"/>
</dbReference>
<reference evidence="1 2" key="1">
    <citation type="submission" date="2016-10" db="EMBL/GenBank/DDBJ databases">
        <authorList>
            <person name="Varghese N."/>
            <person name="Submissions S."/>
        </authorList>
    </citation>
    <scope>NUCLEOTIDE SEQUENCE [LARGE SCALE GENOMIC DNA]</scope>
    <source>
        <strain evidence="1 2">DSM 20586</strain>
    </source>
</reference>
<protein>
    <recommendedName>
        <fullName evidence="3">YqeG family HAD IIIA-type phosphatase</fullName>
    </recommendedName>
</protein>
<evidence type="ECO:0000313" key="1">
    <source>
        <dbReference type="EMBL" id="SEB47876.1"/>
    </source>
</evidence>
<dbReference type="EMBL" id="FNSH01000001">
    <property type="protein sequence ID" value="SEB47876.1"/>
    <property type="molecule type" value="Genomic_DNA"/>
</dbReference>
<sequence>MSLLQASKYVASLPLVDIDELVHAGIRCILLDRDNTCVPKDSKYLPSDIVAWVQRAKQAGLQICLVSNNFFAAQVAQTAHELAVPKIDHALKPAPFALWTALKRMGVSRHQAVLIGDQVFTDVVAGNLAGISTILVRPQSSTDLFYTKPLRMAEHRILDGISFEGEDVQP</sequence>
<dbReference type="Proteomes" id="UP000183687">
    <property type="component" value="Unassembled WGS sequence"/>
</dbReference>
<dbReference type="InterPro" id="IPR036412">
    <property type="entry name" value="HAD-like_sf"/>
</dbReference>
<dbReference type="NCBIfam" id="TIGR01668">
    <property type="entry name" value="YqeG_hyp_ppase"/>
    <property type="match status" value="1"/>
</dbReference>
<dbReference type="PANTHER" id="PTHR19288">
    <property type="entry name" value="4-NITROPHENYLPHOSPHATASE-RELATED"/>
    <property type="match status" value="1"/>
</dbReference>
<dbReference type="Gene3D" id="3.40.50.1000">
    <property type="entry name" value="HAD superfamily/HAD-like"/>
    <property type="match status" value="1"/>
</dbReference>
<evidence type="ECO:0008006" key="3">
    <source>
        <dbReference type="Google" id="ProtNLM"/>
    </source>
</evidence>
<organism evidence="1 2">
    <name type="scientific">Atopobium minutum</name>
    <dbReference type="NCBI Taxonomy" id="1381"/>
    <lineage>
        <taxon>Bacteria</taxon>
        <taxon>Bacillati</taxon>
        <taxon>Actinomycetota</taxon>
        <taxon>Coriobacteriia</taxon>
        <taxon>Coriobacteriales</taxon>
        <taxon>Atopobiaceae</taxon>
        <taxon>Atopobium</taxon>
    </lineage>
</organism>
<dbReference type="InterPro" id="IPR010021">
    <property type="entry name" value="PGPP1/Gep4"/>
</dbReference>
<dbReference type="GO" id="GO:0008962">
    <property type="term" value="F:phosphatidylglycerophosphatase activity"/>
    <property type="evidence" value="ECO:0007669"/>
    <property type="project" value="InterPro"/>
</dbReference>
<comment type="caution">
    <text evidence="1">The sequence shown here is derived from an EMBL/GenBank/DDBJ whole genome shotgun (WGS) entry which is preliminary data.</text>
</comment>
<dbReference type="AlphaFoldDB" id="A0AB38A575"/>
<proteinExistence type="predicted"/>
<dbReference type="Pfam" id="PF13242">
    <property type="entry name" value="Hydrolase_like"/>
    <property type="match status" value="1"/>
</dbReference>